<evidence type="ECO:0000313" key="2">
    <source>
        <dbReference type="EMBL" id="MCH4286143.1"/>
    </source>
</evidence>
<gene>
    <name evidence="2" type="ORF">LQE99_13535</name>
</gene>
<dbReference type="Proteomes" id="UP001202402">
    <property type="component" value="Unassembled WGS sequence"/>
</dbReference>
<dbReference type="RefSeq" id="WP_147322879.1">
    <property type="nucleotide sequence ID" value="NZ_JAKVPQ010000011.1"/>
</dbReference>
<sequence length="254" mass="27144">MAKLQSYLEESKEAYELAEEDIANIATDVIERVTQVFQILAAPVKEPFWDFSCSKWNGTHRFHTSISPSKSLDDYIKNGVCFGAFGSASILDYQIGKTMKFAKAQGNLSFGNVEGNTDLHIQLYDEDKKINPEVNLEVGGNASIGEAKGLLRIGTENFNVEGEVSGKAGVAYGEAKITANKEEITMKADVGIAALQGEAEGGFNFFGAKITVTGTGELGALGAGVEFSSKKGELEFGGKASFLAGIGLKVKVEY</sequence>
<keyword evidence="3" id="KW-1185">Reference proteome</keyword>
<name>A0ABS9R8Z8_9FIRM</name>
<dbReference type="EMBL" id="JAKVPQ010000011">
    <property type="protein sequence ID" value="MCH4286143.1"/>
    <property type="molecule type" value="Genomic_DNA"/>
</dbReference>
<keyword evidence="1" id="KW-0175">Coiled coil</keyword>
<comment type="caution">
    <text evidence="2">The sequence shown here is derived from an EMBL/GenBank/DDBJ whole genome shotgun (WGS) entry which is preliminary data.</text>
</comment>
<reference evidence="2 3" key="1">
    <citation type="submission" date="2022-02" db="EMBL/GenBank/DDBJ databases">
        <title>Genome of Erysipelotrichaceae sp. nov. NSJ-176 isolated from human feces.</title>
        <authorList>
            <person name="Abdugheni R."/>
        </authorList>
    </citation>
    <scope>NUCLEOTIDE SEQUENCE [LARGE SCALE GENOMIC DNA]</scope>
    <source>
        <strain evidence="2 3">NSJ-176</strain>
    </source>
</reference>
<protein>
    <submittedName>
        <fullName evidence="2">Amino acid transporter</fullName>
    </submittedName>
</protein>
<organism evidence="2 3">
    <name type="scientific">Amedibacillus hominis</name>
    <dbReference type="NCBI Taxonomy" id="2897776"/>
    <lineage>
        <taxon>Bacteria</taxon>
        <taxon>Bacillati</taxon>
        <taxon>Bacillota</taxon>
        <taxon>Erysipelotrichia</taxon>
        <taxon>Erysipelotrichales</taxon>
        <taxon>Erysipelotrichaceae</taxon>
        <taxon>Amedibacillus</taxon>
    </lineage>
</organism>
<proteinExistence type="predicted"/>
<evidence type="ECO:0000256" key="1">
    <source>
        <dbReference type="SAM" id="Coils"/>
    </source>
</evidence>
<accession>A0ABS9R8Z8</accession>
<feature type="coiled-coil region" evidence="1">
    <location>
        <begin position="1"/>
        <end position="28"/>
    </location>
</feature>
<evidence type="ECO:0000313" key="3">
    <source>
        <dbReference type="Proteomes" id="UP001202402"/>
    </source>
</evidence>